<proteinExistence type="predicted"/>
<organism evidence="1 2">
    <name type="scientific">Beggiatoa leptomitoformis</name>
    <dbReference type="NCBI Taxonomy" id="288004"/>
    <lineage>
        <taxon>Bacteria</taxon>
        <taxon>Pseudomonadati</taxon>
        <taxon>Pseudomonadota</taxon>
        <taxon>Gammaproteobacteria</taxon>
        <taxon>Thiotrichales</taxon>
        <taxon>Thiotrichaceae</taxon>
        <taxon>Beggiatoa</taxon>
    </lineage>
</organism>
<dbReference type="OrthoDB" id="6126039at2"/>
<keyword evidence="2" id="KW-1185">Reference proteome</keyword>
<accession>A0A2N9YE15</accession>
<reference evidence="2" key="1">
    <citation type="submission" date="2016-12" db="EMBL/GenBank/DDBJ databases">
        <title>Complete Genome Sequence of Beggiatoa leptomitiformis D-401.</title>
        <authorList>
            <person name="Fomenkov A."/>
            <person name="Vincze T."/>
            <person name="Grabovich M."/>
            <person name="Anton B.P."/>
            <person name="Dubinina G."/>
            <person name="Orlova M."/>
            <person name="Belousova E."/>
            <person name="Roberts R.J."/>
        </authorList>
    </citation>
    <scope>NUCLEOTIDE SEQUENCE [LARGE SCALE GENOMIC DNA]</scope>
    <source>
        <strain evidence="2">D-401</strain>
    </source>
</reference>
<dbReference type="AlphaFoldDB" id="A0A2N9YE15"/>
<dbReference type="RefSeq" id="WP_062154451.1">
    <property type="nucleotide sequence ID" value="NZ_CP012373.2"/>
</dbReference>
<evidence type="ECO:0000313" key="1">
    <source>
        <dbReference type="EMBL" id="AUI68733.1"/>
    </source>
</evidence>
<dbReference type="EMBL" id="CP018889">
    <property type="protein sequence ID" value="AUI68733.1"/>
    <property type="molecule type" value="Genomic_DNA"/>
</dbReference>
<protein>
    <recommendedName>
        <fullName evidence="3">PEGA domain-containing protein</fullName>
    </recommendedName>
</protein>
<evidence type="ECO:0008006" key="3">
    <source>
        <dbReference type="Google" id="ProtNLM"/>
    </source>
</evidence>
<dbReference type="Proteomes" id="UP000234271">
    <property type="component" value="Chromosome"/>
</dbReference>
<gene>
    <name evidence="1" type="ORF">BLE401_08450</name>
</gene>
<sequence>MPRKLSYVIIISLIIFQLFTRYAIAGEYYKLYIKTDPADAEITIRNIRPKFQQGIALIAGRYEILVTRHGYKPHREWIFLKSQATTITVNLIALTRPEKKYTLQLDITPANAQVQLTNSNKQVINYQQGLWLSPDRYELHAYKKGYPEQRQWFTIQDSDAHLKIRLDSQPLAIEEPEPPVRYALHINPQPNTASIALLNQKMTFQQGILLKPGRYLLQLSQNSYPTRQEWIEIFDEDLNLNVVLSKPKMCFSQGNHYLVLEFFGDVVEGTYTTASDQYYRLKGVQQAQTMEINMLALFVQNKVMKELNTTLLWQAGDILLVMGEKQLRFKQLKCTMDIAKP</sequence>
<evidence type="ECO:0000313" key="2">
    <source>
        <dbReference type="Proteomes" id="UP000234271"/>
    </source>
</evidence>
<name>A0A2N9YE15_9GAMM</name>